<feature type="transmembrane region" description="Helical" evidence="1">
    <location>
        <begin position="164"/>
        <end position="181"/>
    </location>
</feature>
<feature type="transmembrane region" description="Helical" evidence="1">
    <location>
        <begin position="214"/>
        <end position="237"/>
    </location>
</feature>
<keyword evidence="1" id="KW-0812">Transmembrane</keyword>
<feature type="transmembrane region" description="Helical" evidence="1">
    <location>
        <begin position="131"/>
        <end position="152"/>
    </location>
</feature>
<protein>
    <recommendedName>
        <fullName evidence="4">ABC-2 family transporter protein</fullName>
    </recommendedName>
</protein>
<accession>A0A1M7ERG8</accession>
<evidence type="ECO:0008006" key="4">
    <source>
        <dbReference type="Google" id="ProtNLM"/>
    </source>
</evidence>
<dbReference type="Proteomes" id="UP000184038">
    <property type="component" value="Unassembled WGS sequence"/>
</dbReference>
<feature type="transmembrane region" description="Helical" evidence="1">
    <location>
        <begin position="42"/>
        <end position="64"/>
    </location>
</feature>
<feature type="transmembrane region" description="Helical" evidence="1">
    <location>
        <begin position="85"/>
        <end position="111"/>
    </location>
</feature>
<evidence type="ECO:0000313" key="3">
    <source>
        <dbReference type="Proteomes" id="UP000184038"/>
    </source>
</evidence>
<name>A0A1M7ERG8_9FIRM</name>
<organism evidence="2 3">
    <name type="scientific">Anaerosporobacter mobilis DSM 15930</name>
    <dbReference type="NCBI Taxonomy" id="1120996"/>
    <lineage>
        <taxon>Bacteria</taxon>
        <taxon>Bacillati</taxon>
        <taxon>Bacillota</taxon>
        <taxon>Clostridia</taxon>
        <taxon>Lachnospirales</taxon>
        <taxon>Lachnospiraceae</taxon>
        <taxon>Anaerosporobacter</taxon>
    </lineage>
</organism>
<sequence length="255" mass="28580">MLKALMNLGSKNYLKSNKIILPLIGYFAYFGIAYSVGPQKVIPSLVVQAIFMFFLMIIIAVTYCDAEHEVLQQILILKAGPNNKPFVYISKILVLSKILAILSVISTIYPFVRYYFGFSGLFDRSPNVSDAFLGIIIIFEFGFLGLLIGVLINQSWIPSRKIQLCIIVLVAIVAVVQNRIVEDIKVLRYVTWILPPLSVISKQVNLKEYASINAFWALGQGLIYCVIYIVLYLLIMLNTGKGSSSIRANKKGKKL</sequence>
<keyword evidence="3" id="KW-1185">Reference proteome</keyword>
<keyword evidence="1" id="KW-0472">Membrane</keyword>
<reference evidence="2 3" key="1">
    <citation type="submission" date="2016-11" db="EMBL/GenBank/DDBJ databases">
        <authorList>
            <person name="Jaros S."/>
            <person name="Januszkiewicz K."/>
            <person name="Wedrychowicz H."/>
        </authorList>
    </citation>
    <scope>NUCLEOTIDE SEQUENCE [LARGE SCALE GENOMIC DNA]</scope>
    <source>
        <strain evidence="2 3">DSM 15930</strain>
    </source>
</reference>
<evidence type="ECO:0000256" key="1">
    <source>
        <dbReference type="SAM" id="Phobius"/>
    </source>
</evidence>
<dbReference type="EMBL" id="FRCP01000005">
    <property type="protein sequence ID" value="SHL94425.1"/>
    <property type="molecule type" value="Genomic_DNA"/>
</dbReference>
<proteinExistence type="predicted"/>
<dbReference type="AlphaFoldDB" id="A0A1M7ERG8"/>
<keyword evidence="1" id="KW-1133">Transmembrane helix</keyword>
<dbReference type="OrthoDB" id="1652015at2"/>
<dbReference type="RefSeq" id="WP_073281747.1">
    <property type="nucleotide sequence ID" value="NZ_FRCP01000005.1"/>
</dbReference>
<feature type="transmembrane region" description="Helical" evidence="1">
    <location>
        <begin position="20"/>
        <end position="36"/>
    </location>
</feature>
<gene>
    <name evidence="2" type="ORF">SAMN02746066_00150</name>
</gene>
<evidence type="ECO:0000313" key="2">
    <source>
        <dbReference type="EMBL" id="SHL94425.1"/>
    </source>
</evidence>
<dbReference type="STRING" id="1120996.SAMN02746066_00150"/>